<reference evidence="3" key="1">
    <citation type="submission" date="2023-04" db="EMBL/GenBank/DDBJ databases">
        <title>Comparative genomic analysis of Cohnella hashimotonis sp. nov., isolated from the International Space Station.</title>
        <authorList>
            <person name="Venkateswaran K."/>
            <person name="Simpson A."/>
        </authorList>
    </citation>
    <scope>NUCLEOTIDE SEQUENCE</scope>
    <source>
        <strain evidence="3">F6_2S_P_1</strain>
    </source>
</reference>
<keyword evidence="4" id="KW-1185">Reference proteome</keyword>
<feature type="domain" description="Zinc-ribbon" evidence="2">
    <location>
        <begin position="190"/>
        <end position="210"/>
    </location>
</feature>
<dbReference type="EMBL" id="JAGRPV010000001">
    <property type="protein sequence ID" value="MDI4645323.1"/>
    <property type="molecule type" value="Genomic_DNA"/>
</dbReference>
<organism evidence="3 4">
    <name type="scientific">Cohnella hashimotonis</name>
    <dbReference type="NCBI Taxonomy" id="2826895"/>
    <lineage>
        <taxon>Bacteria</taxon>
        <taxon>Bacillati</taxon>
        <taxon>Bacillota</taxon>
        <taxon>Bacilli</taxon>
        <taxon>Bacillales</taxon>
        <taxon>Paenibacillaceae</taxon>
        <taxon>Cohnella</taxon>
    </lineage>
</organism>
<accession>A0ABT6TG93</accession>
<evidence type="ECO:0000313" key="4">
    <source>
        <dbReference type="Proteomes" id="UP001161691"/>
    </source>
</evidence>
<evidence type="ECO:0000313" key="3">
    <source>
        <dbReference type="EMBL" id="MDI4645323.1"/>
    </source>
</evidence>
<comment type="caution">
    <text evidence="3">The sequence shown here is derived from an EMBL/GenBank/DDBJ whole genome shotgun (WGS) entry which is preliminary data.</text>
</comment>
<keyword evidence="1" id="KW-0175">Coiled coil</keyword>
<dbReference type="Pfam" id="PF13240">
    <property type="entry name" value="Zn_Ribbon_1"/>
    <property type="match status" value="1"/>
</dbReference>
<dbReference type="InterPro" id="IPR026870">
    <property type="entry name" value="Zinc_ribbon_dom"/>
</dbReference>
<sequence length="213" mass="23413">MSFFKKLTETVSKGVSTATEKAQQTVEITKLHSQIAGKRKEIERQYNEIGEAVYKAYLAGDLSKAENDVIPACQVIADKGRDIDTLEDRIRELRNEKECECGQRVPFQTRFCPACGKPFPEPAPAAETPVEGELSVLSEDAKPERAAEAIEVYPEDESADDAWAASRGVPDAEPIVHEPQPPAKPLVQICTACGAEMPEEARFCQDCGNPMYP</sequence>
<dbReference type="Proteomes" id="UP001161691">
    <property type="component" value="Unassembled WGS sequence"/>
</dbReference>
<evidence type="ECO:0000259" key="2">
    <source>
        <dbReference type="Pfam" id="PF13240"/>
    </source>
</evidence>
<name>A0ABT6TG93_9BACL</name>
<dbReference type="RefSeq" id="WP_282908267.1">
    <property type="nucleotide sequence ID" value="NZ_JAGRPV010000001.1"/>
</dbReference>
<feature type="coiled-coil region" evidence="1">
    <location>
        <begin position="76"/>
        <end position="103"/>
    </location>
</feature>
<evidence type="ECO:0000256" key="1">
    <source>
        <dbReference type="SAM" id="Coils"/>
    </source>
</evidence>
<proteinExistence type="predicted"/>
<protein>
    <submittedName>
        <fullName evidence="3">Zinc ribbon domain-containing protein</fullName>
    </submittedName>
</protein>
<gene>
    <name evidence="3" type="ORF">KB449_10140</name>
</gene>